<feature type="transmembrane region" description="Helical" evidence="1">
    <location>
        <begin position="157"/>
        <end position="178"/>
    </location>
</feature>
<dbReference type="EMBL" id="BAABBA010000004">
    <property type="protein sequence ID" value="GAA4286770.1"/>
    <property type="molecule type" value="Genomic_DNA"/>
</dbReference>
<dbReference type="RefSeq" id="WP_345038633.1">
    <property type="nucleotide sequence ID" value="NZ_BAABBA010000004.1"/>
</dbReference>
<accession>A0ABP8ES45</accession>
<reference evidence="3" key="1">
    <citation type="journal article" date="2019" name="Int. J. Syst. Evol. Microbiol.">
        <title>The Global Catalogue of Microorganisms (GCM) 10K type strain sequencing project: providing services to taxonomists for standard genome sequencing and annotation.</title>
        <authorList>
            <consortium name="The Broad Institute Genomics Platform"/>
            <consortium name="The Broad Institute Genome Sequencing Center for Infectious Disease"/>
            <person name="Wu L."/>
            <person name="Ma J."/>
        </authorList>
    </citation>
    <scope>NUCLEOTIDE SEQUENCE [LARGE SCALE GENOMIC DNA]</scope>
    <source>
        <strain evidence="3">JCM 17459</strain>
    </source>
</reference>
<comment type="caution">
    <text evidence="2">The sequence shown here is derived from an EMBL/GenBank/DDBJ whole genome shotgun (WGS) entry which is preliminary data.</text>
</comment>
<keyword evidence="1" id="KW-0812">Transmembrane</keyword>
<feature type="transmembrane region" description="Helical" evidence="1">
    <location>
        <begin position="243"/>
        <end position="262"/>
    </location>
</feature>
<evidence type="ECO:0000313" key="2">
    <source>
        <dbReference type="EMBL" id="GAA4286770.1"/>
    </source>
</evidence>
<feature type="transmembrane region" description="Helical" evidence="1">
    <location>
        <begin position="69"/>
        <end position="91"/>
    </location>
</feature>
<gene>
    <name evidence="2" type="ORF">GCM10022262_11290</name>
</gene>
<evidence type="ECO:0000256" key="1">
    <source>
        <dbReference type="SAM" id="Phobius"/>
    </source>
</evidence>
<organism evidence="2 3">
    <name type="scientific">Georgenia daeguensis</name>
    <dbReference type="NCBI Taxonomy" id="908355"/>
    <lineage>
        <taxon>Bacteria</taxon>
        <taxon>Bacillati</taxon>
        <taxon>Actinomycetota</taxon>
        <taxon>Actinomycetes</taxon>
        <taxon>Micrococcales</taxon>
        <taxon>Bogoriellaceae</taxon>
        <taxon>Georgenia</taxon>
    </lineage>
</organism>
<feature type="transmembrane region" description="Helical" evidence="1">
    <location>
        <begin position="20"/>
        <end position="41"/>
    </location>
</feature>
<sequence>MIDALRTEHRKLVTTRLWWVLLLTMAGYMAFLAGVMAFVLAEAPGSMGTGVPASEPAPPMSPEQVASTVYTLATSLGYVFPVIVGALAMTGEFRHQTITPSLLAEPRRNVFLAAKMLSSVAVGLLFGVVGTLATVGAGAAVLALLGEPSYLTEPTVLRSAGLSVLALTVWTVVGVGFGTLLTNQVAAVVVLLAFTQFVEPVLRIVLGQVELLEGVSKFLPGAAGEAITGSSFYADSGMAAGLLPSWAGLLVLLGYALVLALAGRLTTLRRDIT</sequence>
<feature type="transmembrane region" description="Helical" evidence="1">
    <location>
        <begin position="185"/>
        <end position="206"/>
    </location>
</feature>
<keyword evidence="1" id="KW-1133">Transmembrane helix</keyword>
<keyword evidence="1" id="KW-0472">Membrane</keyword>
<proteinExistence type="predicted"/>
<name>A0ABP8ES45_9MICO</name>
<evidence type="ECO:0000313" key="3">
    <source>
        <dbReference type="Proteomes" id="UP001499841"/>
    </source>
</evidence>
<protein>
    <submittedName>
        <fullName evidence="2">ABC transporter permease</fullName>
    </submittedName>
</protein>
<feature type="transmembrane region" description="Helical" evidence="1">
    <location>
        <begin position="112"/>
        <end position="145"/>
    </location>
</feature>
<dbReference type="Proteomes" id="UP001499841">
    <property type="component" value="Unassembled WGS sequence"/>
</dbReference>
<keyword evidence="3" id="KW-1185">Reference proteome</keyword>